<evidence type="ECO:0000256" key="1">
    <source>
        <dbReference type="PROSITE-ProRule" id="PRU00244"/>
    </source>
</evidence>
<dbReference type="PANTHER" id="PTHR35152">
    <property type="entry name" value="DOMAIN SIGNALLING PROTEIN, PUTATIVE (AFU_ORTHOLOGUE AFUA_5G11310)-RELATED"/>
    <property type="match status" value="1"/>
</dbReference>
<feature type="transmembrane region" description="Helical" evidence="1">
    <location>
        <begin position="44"/>
        <end position="65"/>
    </location>
</feature>
<dbReference type="AlphaFoldDB" id="A0A1T3NXT8"/>
<dbReference type="Pfam" id="PF03707">
    <property type="entry name" value="MHYT"/>
    <property type="match status" value="2"/>
</dbReference>
<protein>
    <recommendedName>
        <fullName evidence="3">MHYT domain-containing protein</fullName>
    </recommendedName>
</protein>
<dbReference type="InterPro" id="IPR005330">
    <property type="entry name" value="MHYT_dom"/>
</dbReference>
<reference evidence="4 5" key="1">
    <citation type="submission" date="2017-03" db="EMBL/GenBank/DDBJ databases">
        <title>Draft genome sequence of Streptomyces scabrisporus NF3, endophyte isolated from Amphipterygium adstringens.</title>
        <authorList>
            <person name="Vazquez M."/>
            <person name="Ceapa C.D."/>
            <person name="Rodriguez Luna D."/>
            <person name="Sanchez Esquivel S."/>
        </authorList>
    </citation>
    <scope>NUCLEOTIDE SEQUENCE [LARGE SCALE GENOMIC DNA]</scope>
    <source>
        <strain evidence="4 5">NF3</strain>
    </source>
</reference>
<keyword evidence="1" id="KW-0472">Membrane</keyword>
<accession>A0A1T3NXT8</accession>
<evidence type="ECO:0000256" key="2">
    <source>
        <dbReference type="SAM" id="MobiDB-lite"/>
    </source>
</evidence>
<feature type="transmembrane region" description="Helical" evidence="1">
    <location>
        <begin position="12"/>
        <end position="32"/>
    </location>
</feature>
<evidence type="ECO:0000313" key="4">
    <source>
        <dbReference type="EMBL" id="OPC81649.1"/>
    </source>
</evidence>
<dbReference type="GO" id="GO:0016020">
    <property type="term" value="C:membrane"/>
    <property type="evidence" value="ECO:0007669"/>
    <property type="project" value="UniProtKB-UniRule"/>
</dbReference>
<feature type="domain" description="MHYT" evidence="3">
    <location>
        <begin position="9"/>
        <end position="199"/>
    </location>
</feature>
<keyword evidence="1" id="KW-1133">Transmembrane helix</keyword>
<feature type="compositionally biased region" description="Basic and acidic residues" evidence="2">
    <location>
        <begin position="280"/>
        <end position="292"/>
    </location>
</feature>
<dbReference type="OrthoDB" id="3763366at2"/>
<dbReference type="Proteomes" id="UP000190037">
    <property type="component" value="Unassembled WGS sequence"/>
</dbReference>
<feature type="transmembrane region" description="Helical" evidence="1">
    <location>
        <begin position="171"/>
        <end position="190"/>
    </location>
</feature>
<feature type="transmembrane region" description="Helical" evidence="1">
    <location>
        <begin position="215"/>
        <end position="236"/>
    </location>
</feature>
<dbReference type="EMBL" id="MWQN01000001">
    <property type="protein sequence ID" value="OPC81649.1"/>
    <property type="molecule type" value="Genomic_DNA"/>
</dbReference>
<name>A0A1T3NXT8_9ACTN</name>
<sequence length="292" mass="30474">MGHVDHFQYGALTPVIAYLMSCLGSALGLLCTTRARAVRGWVRARWLVLGAASIGGTGIWVMHFIGMLGFSVRGTPIRYDVSKTITSLVLAVIVVGVGMAIAGRRNAGWVGLVLGGVVTGGGVASMHYMGMAALSLDGTIHYDTPRVTLSIGIAVVAATAALWAALHVSGFVATGGAALIMGLAVGGMHYTGMSAMSVRTEGAHGLAHGVEATQFLAPLITGISLFTVITLFMVALSPSADEIREEAELSARLARLEDNRGAPFAAGNAGGRRVSHRRRAENDPRDYFRSGR</sequence>
<gene>
    <name evidence="4" type="ORF">B4N89_12455</name>
</gene>
<evidence type="ECO:0000259" key="3">
    <source>
        <dbReference type="PROSITE" id="PS50924"/>
    </source>
</evidence>
<dbReference type="PROSITE" id="PS50924">
    <property type="entry name" value="MHYT"/>
    <property type="match status" value="1"/>
</dbReference>
<feature type="region of interest" description="Disordered" evidence="2">
    <location>
        <begin position="261"/>
        <end position="292"/>
    </location>
</feature>
<dbReference type="RefSeq" id="WP_078975928.1">
    <property type="nucleotide sequence ID" value="NZ_MWQN01000001.1"/>
</dbReference>
<feature type="transmembrane region" description="Helical" evidence="1">
    <location>
        <begin position="109"/>
        <end position="129"/>
    </location>
</feature>
<dbReference type="PANTHER" id="PTHR35152:SF1">
    <property type="entry name" value="DOMAIN SIGNALLING PROTEIN, PUTATIVE (AFU_ORTHOLOGUE AFUA_5G11310)-RELATED"/>
    <property type="match status" value="1"/>
</dbReference>
<feature type="transmembrane region" description="Helical" evidence="1">
    <location>
        <begin position="149"/>
        <end position="166"/>
    </location>
</feature>
<evidence type="ECO:0000313" key="5">
    <source>
        <dbReference type="Proteomes" id="UP000190037"/>
    </source>
</evidence>
<keyword evidence="1" id="KW-0812">Transmembrane</keyword>
<proteinExistence type="predicted"/>
<feature type="transmembrane region" description="Helical" evidence="1">
    <location>
        <begin position="85"/>
        <end position="102"/>
    </location>
</feature>
<dbReference type="STRING" id="159449.B4N89_12455"/>
<organism evidence="4 5">
    <name type="scientific">Embleya scabrispora</name>
    <dbReference type="NCBI Taxonomy" id="159449"/>
    <lineage>
        <taxon>Bacteria</taxon>
        <taxon>Bacillati</taxon>
        <taxon>Actinomycetota</taxon>
        <taxon>Actinomycetes</taxon>
        <taxon>Kitasatosporales</taxon>
        <taxon>Streptomycetaceae</taxon>
        <taxon>Embleya</taxon>
    </lineage>
</organism>
<comment type="caution">
    <text evidence="4">The sequence shown here is derived from an EMBL/GenBank/DDBJ whole genome shotgun (WGS) entry which is preliminary data.</text>
</comment>
<keyword evidence="5" id="KW-1185">Reference proteome</keyword>